<proteinExistence type="predicted"/>
<evidence type="ECO:0000313" key="4">
    <source>
        <dbReference type="Proteomes" id="UP000256695"/>
    </source>
</evidence>
<keyword evidence="1" id="KW-1133">Transmembrane helix</keyword>
<dbReference type="RefSeq" id="WP_115579672.1">
    <property type="nucleotide sequence ID" value="NZ_NXLX01000029.1"/>
</dbReference>
<dbReference type="OrthoDB" id="5324644at2"/>
<feature type="transmembrane region" description="Helical" evidence="1">
    <location>
        <begin position="39"/>
        <end position="56"/>
    </location>
</feature>
<keyword evidence="1" id="KW-0472">Membrane</keyword>
<dbReference type="GO" id="GO:0004190">
    <property type="term" value="F:aspartic-type endopeptidase activity"/>
    <property type="evidence" value="ECO:0007669"/>
    <property type="project" value="InterPro"/>
</dbReference>
<organism evidence="3 4">
    <name type="scientific">Helicobacter anseris</name>
    <dbReference type="NCBI Taxonomy" id="375926"/>
    <lineage>
        <taxon>Bacteria</taxon>
        <taxon>Pseudomonadati</taxon>
        <taxon>Campylobacterota</taxon>
        <taxon>Epsilonproteobacteria</taxon>
        <taxon>Campylobacterales</taxon>
        <taxon>Helicobacteraceae</taxon>
        <taxon>Helicobacter</taxon>
    </lineage>
</organism>
<evidence type="ECO:0000256" key="1">
    <source>
        <dbReference type="SAM" id="Phobius"/>
    </source>
</evidence>
<dbReference type="GO" id="GO:0016020">
    <property type="term" value="C:membrane"/>
    <property type="evidence" value="ECO:0007669"/>
    <property type="project" value="InterPro"/>
</dbReference>
<dbReference type="EMBL" id="NXLX01000029">
    <property type="protein sequence ID" value="RDU71365.1"/>
    <property type="molecule type" value="Genomic_DNA"/>
</dbReference>
<feature type="transmembrane region" description="Helical" evidence="1">
    <location>
        <begin position="148"/>
        <end position="175"/>
    </location>
</feature>
<evidence type="ECO:0000259" key="2">
    <source>
        <dbReference type="Pfam" id="PF01478"/>
    </source>
</evidence>
<accession>A0A3D8J2J5</accession>
<dbReference type="Pfam" id="PF01478">
    <property type="entry name" value="Peptidase_A24"/>
    <property type="match status" value="1"/>
</dbReference>
<reference evidence="3 4" key="1">
    <citation type="submission" date="2018-04" db="EMBL/GenBank/DDBJ databases">
        <title>Novel Campyloabacter and Helicobacter Species and Strains.</title>
        <authorList>
            <person name="Mannion A.J."/>
            <person name="Shen Z."/>
            <person name="Fox J.G."/>
        </authorList>
    </citation>
    <scope>NUCLEOTIDE SEQUENCE [LARGE SCALE GENOMIC DNA]</scope>
    <source>
        <strain evidence="3 4">MIT 04-9362</strain>
    </source>
</reference>
<feature type="domain" description="Prepilin type IV endopeptidase peptidase" evidence="2">
    <location>
        <begin position="68"/>
        <end position="176"/>
    </location>
</feature>
<dbReference type="AlphaFoldDB" id="A0A3D8J2J5"/>
<comment type="caution">
    <text evidence="3">The sequence shown here is derived from an EMBL/GenBank/DDBJ whole genome shotgun (WGS) entry which is preliminary data.</text>
</comment>
<gene>
    <name evidence="3" type="ORF">CQA57_07775</name>
</gene>
<feature type="transmembrane region" description="Helical" evidence="1">
    <location>
        <begin position="88"/>
        <end position="108"/>
    </location>
</feature>
<dbReference type="Proteomes" id="UP000256695">
    <property type="component" value="Unassembled WGS sequence"/>
</dbReference>
<dbReference type="InterPro" id="IPR000045">
    <property type="entry name" value="Prepilin_IV_endopep_pep"/>
</dbReference>
<evidence type="ECO:0000313" key="3">
    <source>
        <dbReference type="EMBL" id="RDU71365.1"/>
    </source>
</evidence>
<protein>
    <recommendedName>
        <fullName evidence="2">Prepilin type IV endopeptidase peptidase domain-containing protein</fullName>
    </recommendedName>
</protein>
<feature type="transmembrane region" description="Helical" evidence="1">
    <location>
        <begin position="12"/>
        <end position="32"/>
    </location>
</feature>
<feature type="transmembrane region" description="Helical" evidence="1">
    <location>
        <begin position="187"/>
        <end position="204"/>
    </location>
</feature>
<name>A0A3D8J2J5_9HELI</name>
<sequence length="206" mass="23616">MIFSALDNEFYIFDFGIKASLWSLIPIIYCNFKIFKHYEIPWIFLLICLIDFLIFFSYENLFGLWLGIFLNFALLLAIFDVKYLAVPVWLNFLLVGIAILKLCFFVDLQEVWGFLYQSLALVGFLSFLQVSMRVILNKEVLGDGDIVFIFALGLVFGFLQGLNILFLGSVIGVLIAFCRRKKDNLPLITLLVGGVFLEFLLGVFNV</sequence>
<keyword evidence="4" id="KW-1185">Reference proteome</keyword>
<feature type="transmembrane region" description="Helical" evidence="1">
    <location>
        <begin position="114"/>
        <end position="136"/>
    </location>
</feature>
<keyword evidence="1" id="KW-0812">Transmembrane</keyword>